<dbReference type="AlphaFoldDB" id="A0A943ECW8"/>
<evidence type="ECO:0000256" key="2">
    <source>
        <dbReference type="ARBA" id="ARBA00008016"/>
    </source>
</evidence>
<feature type="region of interest" description="Disordered" evidence="14">
    <location>
        <begin position="89"/>
        <end position="108"/>
    </location>
</feature>
<evidence type="ECO:0000259" key="15">
    <source>
        <dbReference type="Pfam" id="PF02463"/>
    </source>
</evidence>
<evidence type="ECO:0000256" key="7">
    <source>
        <dbReference type="ARBA" id="ARBA00022763"/>
    </source>
</evidence>
<feature type="binding site" evidence="12">
    <location>
        <begin position="30"/>
        <end position="37"/>
    </location>
    <ligand>
        <name>ATP</name>
        <dbReference type="ChEBI" id="CHEBI:30616"/>
    </ligand>
</feature>
<dbReference type="GO" id="GO:0003697">
    <property type="term" value="F:single-stranded DNA binding"/>
    <property type="evidence" value="ECO:0007669"/>
    <property type="project" value="UniProtKB-UniRule"/>
</dbReference>
<evidence type="ECO:0000256" key="9">
    <source>
        <dbReference type="ARBA" id="ARBA00023125"/>
    </source>
</evidence>
<comment type="subcellular location">
    <subcellularLocation>
        <location evidence="1 12 13">Cytoplasm</location>
    </subcellularLocation>
</comment>
<dbReference type="GO" id="GO:0000731">
    <property type="term" value="P:DNA synthesis involved in DNA repair"/>
    <property type="evidence" value="ECO:0007669"/>
    <property type="project" value="TreeGrafter"/>
</dbReference>
<dbReference type="InterPro" id="IPR042174">
    <property type="entry name" value="RecF_2"/>
</dbReference>
<dbReference type="GO" id="GO:0006302">
    <property type="term" value="P:double-strand break repair"/>
    <property type="evidence" value="ECO:0007669"/>
    <property type="project" value="TreeGrafter"/>
</dbReference>
<dbReference type="GO" id="GO:0009432">
    <property type="term" value="P:SOS response"/>
    <property type="evidence" value="ECO:0007669"/>
    <property type="project" value="UniProtKB-UniRule"/>
</dbReference>
<dbReference type="InterPro" id="IPR001238">
    <property type="entry name" value="DNA-binding_RecF"/>
</dbReference>
<evidence type="ECO:0000256" key="6">
    <source>
        <dbReference type="ARBA" id="ARBA00022741"/>
    </source>
</evidence>
<dbReference type="PROSITE" id="PS00618">
    <property type="entry name" value="RECF_2"/>
    <property type="match status" value="1"/>
</dbReference>
<dbReference type="GO" id="GO:0005524">
    <property type="term" value="F:ATP binding"/>
    <property type="evidence" value="ECO:0007669"/>
    <property type="project" value="UniProtKB-UniRule"/>
</dbReference>
<dbReference type="PROSITE" id="PS00617">
    <property type="entry name" value="RECF_1"/>
    <property type="match status" value="1"/>
</dbReference>
<evidence type="ECO:0000256" key="3">
    <source>
        <dbReference type="ARBA" id="ARBA00020170"/>
    </source>
</evidence>
<evidence type="ECO:0000256" key="10">
    <source>
        <dbReference type="ARBA" id="ARBA00023204"/>
    </source>
</evidence>
<dbReference type="InterPro" id="IPR027417">
    <property type="entry name" value="P-loop_NTPase"/>
</dbReference>
<feature type="domain" description="RecF/RecN/SMC N-terminal" evidence="15">
    <location>
        <begin position="3"/>
        <end position="339"/>
    </location>
</feature>
<dbReference type="EMBL" id="JAGZCZ010000006">
    <property type="protein sequence ID" value="MBS5519882.1"/>
    <property type="molecule type" value="Genomic_DNA"/>
</dbReference>
<evidence type="ECO:0000313" key="16">
    <source>
        <dbReference type="EMBL" id="MBS5519882.1"/>
    </source>
</evidence>
<evidence type="ECO:0000313" key="17">
    <source>
        <dbReference type="Proteomes" id="UP000754226"/>
    </source>
</evidence>
<evidence type="ECO:0000256" key="11">
    <source>
        <dbReference type="ARBA" id="ARBA00023236"/>
    </source>
</evidence>
<evidence type="ECO:0000256" key="5">
    <source>
        <dbReference type="ARBA" id="ARBA00022705"/>
    </source>
</evidence>
<keyword evidence="8 12" id="KW-0067">ATP-binding</keyword>
<dbReference type="SUPFAM" id="SSF52540">
    <property type="entry name" value="P-loop containing nucleoside triphosphate hydrolases"/>
    <property type="match status" value="1"/>
</dbReference>
<evidence type="ECO:0000256" key="13">
    <source>
        <dbReference type="RuleBase" id="RU000578"/>
    </source>
</evidence>
<keyword evidence="9 12" id="KW-0238">DNA-binding</keyword>
<reference evidence="16" key="1">
    <citation type="submission" date="2021-02" db="EMBL/GenBank/DDBJ databases">
        <title>Infant gut strain persistence is associated with maternal origin, phylogeny, and functional potential including surface adhesion and iron acquisition.</title>
        <authorList>
            <person name="Lou Y.C."/>
        </authorList>
    </citation>
    <scope>NUCLEOTIDE SEQUENCE</scope>
    <source>
        <strain evidence="16">L3_106_000M1_dasL3_106_000M1_concoct_15</strain>
    </source>
</reference>
<keyword evidence="7 12" id="KW-0227">DNA damage</keyword>
<dbReference type="InterPro" id="IPR018078">
    <property type="entry name" value="DNA-binding_RecF_CS"/>
</dbReference>
<name>A0A943ECW8_9FIRM</name>
<keyword evidence="11 12" id="KW-0742">SOS response</keyword>
<keyword evidence="5 12" id="KW-0235">DNA replication</keyword>
<sequence>MRLSSLRLHHFRNYGDLTLNLSHDLTVIYGRNAQGKTNLLEGLYYAAMGFSFRSRHDEELVQFGETDCAAEVTFCDRYGENQLLVKRTQEGKRARKQAQRNGTPISPKEHYGSLNLVLFTPDDLQLVKGDPSLRRRFLDMEIAQTSRFYYEALQNYNRVLQQRNRFLRQCRDQEKMDEGQLFVWDEALSRSAAVIIFERLKAMEEIERAAGLVYGTITQDREKMTLSYQQKRSDGEGIPPKGLSLSEWQAFYQEELKKRHRLDYVRGYTSMGPHRDDLEILQEGRPLRSFGSQGQQRTAALALKLSELEFIYHSKEEYPVLLLDDVLSELDEGRRRMLLDGMGGKVQTLLTVNDRALARSSGDAVFYEVRSGWVEADDHEGH</sequence>
<dbReference type="Pfam" id="PF02463">
    <property type="entry name" value="SMC_N"/>
    <property type="match status" value="1"/>
</dbReference>
<comment type="function">
    <text evidence="12 13">The RecF protein is involved in DNA metabolism; it is required for DNA replication and normal SOS inducibility. RecF binds preferentially to single-stranded, linear DNA. It also seems to bind ATP.</text>
</comment>
<keyword evidence="4 12" id="KW-0963">Cytoplasm</keyword>
<protein>
    <recommendedName>
        <fullName evidence="3 12">DNA replication and repair protein RecF</fullName>
    </recommendedName>
</protein>
<dbReference type="Gene3D" id="1.20.1050.90">
    <property type="entry name" value="RecF/RecN/SMC, N-terminal domain"/>
    <property type="match status" value="1"/>
</dbReference>
<keyword evidence="10 12" id="KW-0234">DNA repair</keyword>
<dbReference type="PANTHER" id="PTHR32182:SF0">
    <property type="entry name" value="DNA REPLICATION AND REPAIR PROTEIN RECF"/>
    <property type="match status" value="1"/>
</dbReference>
<evidence type="ECO:0000256" key="14">
    <source>
        <dbReference type="SAM" id="MobiDB-lite"/>
    </source>
</evidence>
<evidence type="ECO:0000256" key="4">
    <source>
        <dbReference type="ARBA" id="ARBA00022490"/>
    </source>
</evidence>
<dbReference type="Gene3D" id="3.40.50.300">
    <property type="entry name" value="P-loop containing nucleotide triphosphate hydrolases"/>
    <property type="match status" value="1"/>
</dbReference>
<dbReference type="InterPro" id="IPR003395">
    <property type="entry name" value="RecF/RecN/SMC_N"/>
</dbReference>
<dbReference type="NCBIfam" id="TIGR00611">
    <property type="entry name" value="recf"/>
    <property type="match status" value="1"/>
</dbReference>
<dbReference type="Proteomes" id="UP000754226">
    <property type="component" value="Unassembled WGS sequence"/>
</dbReference>
<accession>A0A943ECW8</accession>
<evidence type="ECO:0000256" key="8">
    <source>
        <dbReference type="ARBA" id="ARBA00022840"/>
    </source>
</evidence>
<organism evidence="16 17">
    <name type="scientific">Acidaminococcus intestini</name>
    <dbReference type="NCBI Taxonomy" id="187327"/>
    <lineage>
        <taxon>Bacteria</taxon>
        <taxon>Bacillati</taxon>
        <taxon>Bacillota</taxon>
        <taxon>Negativicutes</taxon>
        <taxon>Acidaminococcales</taxon>
        <taxon>Acidaminococcaceae</taxon>
        <taxon>Acidaminococcus</taxon>
    </lineage>
</organism>
<comment type="similarity">
    <text evidence="2 12 13">Belongs to the RecF family.</text>
</comment>
<dbReference type="PANTHER" id="PTHR32182">
    <property type="entry name" value="DNA REPLICATION AND REPAIR PROTEIN RECF"/>
    <property type="match status" value="1"/>
</dbReference>
<gene>
    <name evidence="12 16" type="primary">recF</name>
    <name evidence="16" type="ORF">KHX13_06065</name>
</gene>
<dbReference type="GO" id="GO:0005737">
    <property type="term" value="C:cytoplasm"/>
    <property type="evidence" value="ECO:0007669"/>
    <property type="project" value="UniProtKB-SubCell"/>
</dbReference>
<dbReference type="GO" id="GO:0006260">
    <property type="term" value="P:DNA replication"/>
    <property type="evidence" value="ECO:0007669"/>
    <property type="project" value="UniProtKB-UniRule"/>
</dbReference>
<dbReference type="HAMAP" id="MF_00365">
    <property type="entry name" value="RecF"/>
    <property type="match status" value="1"/>
</dbReference>
<comment type="caution">
    <text evidence="16">The sequence shown here is derived from an EMBL/GenBank/DDBJ whole genome shotgun (WGS) entry which is preliminary data.</text>
</comment>
<keyword evidence="6 12" id="KW-0547">Nucleotide-binding</keyword>
<proteinExistence type="inferred from homology"/>
<evidence type="ECO:0000256" key="1">
    <source>
        <dbReference type="ARBA" id="ARBA00004496"/>
    </source>
</evidence>
<evidence type="ECO:0000256" key="12">
    <source>
        <dbReference type="HAMAP-Rule" id="MF_00365"/>
    </source>
</evidence>